<proteinExistence type="predicted"/>
<accession>A0AAX4HTQ2</accession>
<dbReference type="Gene3D" id="2.60.40.10">
    <property type="entry name" value="Immunoglobulins"/>
    <property type="match status" value="1"/>
</dbReference>
<protein>
    <recommendedName>
        <fullName evidence="3">FecR protein domain-containing protein</fullName>
    </recommendedName>
</protein>
<organism evidence="1 2">
    <name type="scientific">Peredibacter starrii</name>
    <dbReference type="NCBI Taxonomy" id="28202"/>
    <lineage>
        <taxon>Bacteria</taxon>
        <taxon>Pseudomonadati</taxon>
        <taxon>Bdellovibrionota</taxon>
        <taxon>Bacteriovoracia</taxon>
        <taxon>Bacteriovoracales</taxon>
        <taxon>Bacteriovoracaceae</taxon>
        <taxon>Peredibacter</taxon>
    </lineage>
</organism>
<dbReference type="AlphaFoldDB" id="A0AAX4HTQ2"/>
<dbReference type="Proteomes" id="UP001324634">
    <property type="component" value="Chromosome"/>
</dbReference>
<evidence type="ECO:0000313" key="1">
    <source>
        <dbReference type="EMBL" id="WPU66775.1"/>
    </source>
</evidence>
<sequence length="635" mass="70299">MINTHYNITDEDQQGKSFFSFDRFTLVLGSSLIVGGVVLFKYNPFQVPPLRQLEPVAKIQGLEFESKRKIPGTLTWIDTIKGDTLFNGDQILTDEKASATVEFESGSKLIIGPQSLIRIEVLNNEYQIQLVKGQLKVEGDAPAKIIDVETGKSVQVKSGEEIVSSKTGIVAKSEIQNILNDPKQGSVIDPHVTKEIDFTLKRNDSGTATLIDANGNRVASQSFNGPITIKTPNPGRYTLELTGSSGQSLGRSSFRVSPYNKPQLQSVATNRTYVRGEVLPIAWAGSETADYRVILKTPTGEQSVMVKGNKFSFPLNDEGIYGVQVALIQRGQEYPSDEMKLDIKLEEALSIPAEQLKQSVPVKSPADYAVKNKLNNSPVVFEVSPEQDFSTIVKKVPAEQGKKAIVMEKPGVYYVRAKSSDNPPLVSPPAKMVVTTPVAQVSKNYEKRQEISTEGKQATLSWIKPQGVREVKVQVAKDPNFQKLIVEKNTPANAEIFNLPNVGNYFWRVLPKEDSAEFLTPSASVPLEVTLPKVTSPEIIAQQIIEYEEVNGKPNHVIKLVPYKNAKNYTLEVFSDAALKKPVFKQAVKGTTVNWISNRSGKYYYRVKVQDVWGQESEYSQTGELIFPISPMVDL</sequence>
<name>A0AAX4HTQ2_9BACT</name>
<reference evidence="1 2" key="1">
    <citation type="submission" date="2023-11" db="EMBL/GenBank/DDBJ databases">
        <title>Peredibacter starrii A3.12.</title>
        <authorList>
            <person name="Mitchell R.J."/>
        </authorList>
    </citation>
    <scope>NUCLEOTIDE SEQUENCE [LARGE SCALE GENOMIC DNA]</scope>
    <source>
        <strain evidence="1 2">A3.12</strain>
    </source>
</reference>
<keyword evidence="2" id="KW-1185">Reference proteome</keyword>
<dbReference type="RefSeq" id="WP_321399319.1">
    <property type="nucleotide sequence ID" value="NZ_CP139487.1"/>
</dbReference>
<evidence type="ECO:0008006" key="3">
    <source>
        <dbReference type="Google" id="ProtNLM"/>
    </source>
</evidence>
<dbReference type="KEGG" id="psti:SOO65_08445"/>
<gene>
    <name evidence="1" type="ORF">SOO65_08445</name>
</gene>
<dbReference type="EMBL" id="CP139487">
    <property type="protein sequence ID" value="WPU66775.1"/>
    <property type="molecule type" value="Genomic_DNA"/>
</dbReference>
<dbReference type="InterPro" id="IPR013783">
    <property type="entry name" value="Ig-like_fold"/>
</dbReference>
<evidence type="ECO:0000313" key="2">
    <source>
        <dbReference type="Proteomes" id="UP001324634"/>
    </source>
</evidence>